<dbReference type="EMBL" id="BRXY01000108">
    <property type="protein sequence ID" value="GMH66435.1"/>
    <property type="molecule type" value="Genomic_DNA"/>
</dbReference>
<sequence length="203" mass="22849">MLSSLRLGRTLSSLPTSLPSSLSSLFGSSSFTNVTIGGVNTTSIRTMANQPRTMKILSGRHSRGIIHSLRATGNNVSHSKRKTRRTFLPNVFKRSLYSELCDRKLGPLHISASGLRDIDKCGGLDNYCIYNPYKRTIWEGNIKKIRDKILQMKKKKAWKESQGVEWDPKVDFEDPITKAGTQEVKKKKFRFGQKKRAVGGISF</sequence>
<reference evidence="5" key="1">
    <citation type="journal article" date="2023" name="Commun. Biol.">
        <title>Genome analysis of Parmales, the sister group of diatoms, reveals the evolutionary specialization of diatoms from phago-mixotrophs to photoautotrophs.</title>
        <authorList>
            <person name="Ban H."/>
            <person name="Sato S."/>
            <person name="Yoshikawa S."/>
            <person name="Yamada K."/>
            <person name="Nakamura Y."/>
            <person name="Ichinomiya M."/>
            <person name="Sato N."/>
            <person name="Blanc-Mathieu R."/>
            <person name="Endo H."/>
            <person name="Kuwata A."/>
            <person name="Ogata H."/>
        </authorList>
    </citation>
    <scope>NUCLEOTIDE SEQUENCE [LARGE SCALE GENOMIC DNA]</scope>
    <source>
        <strain evidence="5">NIES 3701</strain>
    </source>
</reference>
<dbReference type="InterPro" id="IPR026569">
    <property type="entry name" value="Ribosomal_bL28"/>
</dbReference>
<dbReference type="Proteomes" id="UP001165085">
    <property type="component" value="Unassembled WGS sequence"/>
</dbReference>
<dbReference type="InterPro" id="IPR034704">
    <property type="entry name" value="Ribosomal_bL28/bL31-like_sf"/>
</dbReference>
<dbReference type="PANTHER" id="PTHR13528:SF2">
    <property type="entry name" value="LARGE RIBOSOMAL SUBUNIT PROTEIN BL28M"/>
    <property type="match status" value="1"/>
</dbReference>
<evidence type="ECO:0000313" key="5">
    <source>
        <dbReference type="Proteomes" id="UP001165085"/>
    </source>
</evidence>
<keyword evidence="5" id="KW-1185">Reference proteome</keyword>
<dbReference type="InterPro" id="IPR037147">
    <property type="entry name" value="Ribosomal_bL28_sf"/>
</dbReference>
<dbReference type="GO" id="GO:1990904">
    <property type="term" value="C:ribonucleoprotein complex"/>
    <property type="evidence" value="ECO:0007669"/>
    <property type="project" value="UniProtKB-KW"/>
</dbReference>
<organism evidence="4 5">
    <name type="scientific">Triparma strigata</name>
    <dbReference type="NCBI Taxonomy" id="1606541"/>
    <lineage>
        <taxon>Eukaryota</taxon>
        <taxon>Sar</taxon>
        <taxon>Stramenopiles</taxon>
        <taxon>Ochrophyta</taxon>
        <taxon>Bolidophyceae</taxon>
        <taxon>Parmales</taxon>
        <taxon>Triparmaceae</taxon>
        <taxon>Triparma</taxon>
    </lineage>
</organism>
<dbReference type="GO" id="GO:0005840">
    <property type="term" value="C:ribosome"/>
    <property type="evidence" value="ECO:0007669"/>
    <property type="project" value="UniProtKB-KW"/>
</dbReference>
<evidence type="ECO:0000313" key="4">
    <source>
        <dbReference type="EMBL" id="GMH66435.1"/>
    </source>
</evidence>
<comment type="caution">
    <text evidence="4">The sequence shown here is derived from an EMBL/GenBank/DDBJ whole genome shotgun (WGS) entry which is preliminary data.</text>
</comment>
<dbReference type="Gene3D" id="2.30.170.40">
    <property type="entry name" value="Ribosomal protein L28/L24"/>
    <property type="match status" value="1"/>
</dbReference>
<evidence type="ECO:0000256" key="3">
    <source>
        <dbReference type="ARBA" id="ARBA00023274"/>
    </source>
</evidence>
<dbReference type="GO" id="GO:0003735">
    <property type="term" value="F:structural constituent of ribosome"/>
    <property type="evidence" value="ECO:0007669"/>
    <property type="project" value="InterPro"/>
</dbReference>
<accession>A0A9W7AAJ9</accession>
<gene>
    <name evidence="4" type="ORF">TrST_g3004</name>
</gene>
<keyword evidence="2" id="KW-0689">Ribosomal protein</keyword>
<protein>
    <submittedName>
        <fullName evidence="4">Uncharacterized protein</fullName>
    </submittedName>
</protein>
<dbReference type="SUPFAM" id="SSF143800">
    <property type="entry name" value="L28p-like"/>
    <property type="match status" value="1"/>
</dbReference>
<dbReference type="AlphaFoldDB" id="A0A9W7AAJ9"/>
<keyword evidence="3" id="KW-0687">Ribonucleoprotein</keyword>
<comment type="similarity">
    <text evidence="1">Belongs to the bacterial ribosomal protein bL28 family.</text>
</comment>
<dbReference type="OrthoDB" id="361870at2759"/>
<dbReference type="PANTHER" id="PTHR13528">
    <property type="entry name" value="39S RIBOSOMAL PROTEIN L28, MITOCHONDRIAL"/>
    <property type="match status" value="1"/>
</dbReference>
<proteinExistence type="inferred from homology"/>
<name>A0A9W7AAJ9_9STRA</name>
<evidence type="ECO:0000256" key="1">
    <source>
        <dbReference type="ARBA" id="ARBA00008760"/>
    </source>
</evidence>
<dbReference type="Pfam" id="PF00830">
    <property type="entry name" value="Ribosomal_L28"/>
    <property type="match status" value="1"/>
</dbReference>
<evidence type="ECO:0000256" key="2">
    <source>
        <dbReference type="ARBA" id="ARBA00022980"/>
    </source>
</evidence>